<evidence type="ECO:0000313" key="2">
    <source>
        <dbReference type="Proteomes" id="UP001152795"/>
    </source>
</evidence>
<accession>A0A7D9JIB2</accession>
<proteinExistence type="predicted"/>
<dbReference type="AlphaFoldDB" id="A0A7D9JIB2"/>
<feature type="non-terminal residue" evidence="1">
    <location>
        <position position="63"/>
    </location>
</feature>
<evidence type="ECO:0000313" key="1">
    <source>
        <dbReference type="EMBL" id="CAB4029920.1"/>
    </source>
</evidence>
<feature type="non-terminal residue" evidence="1">
    <location>
        <position position="1"/>
    </location>
</feature>
<protein>
    <submittedName>
        <fullName evidence="1">Uncharacterized protein</fullName>
    </submittedName>
</protein>
<dbReference type="Proteomes" id="UP001152795">
    <property type="component" value="Unassembled WGS sequence"/>
</dbReference>
<sequence length="63" mass="7158">HHLNGVLKKGIRIESENTEIVAVEEFTFCKDDSNHQVFGSFQCPRIERTGNVVLTSPHHVIDK</sequence>
<keyword evidence="2" id="KW-1185">Reference proteome</keyword>
<gene>
    <name evidence="1" type="ORF">PACLA_8A055618</name>
</gene>
<comment type="caution">
    <text evidence="1">The sequence shown here is derived from an EMBL/GenBank/DDBJ whole genome shotgun (WGS) entry which is preliminary data.</text>
</comment>
<reference evidence="1" key="1">
    <citation type="submission" date="2020-04" db="EMBL/GenBank/DDBJ databases">
        <authorList>
            <person name="Alioto T."/>
            <person name="Alioto T."/>
            <person name="Gomez Garrido J."/>
        </authorList>
    </citation>
    <scope>NUCLEOTIDE SEQUENCE</scope>
    <source>
        <strain evidence="1">A484AB</strain>
    </source>
</reference>
<organism evidence="1 2">
    <name type="scientific">Paramuricea clavata</name>
    <name type="common">Red gorgonian</name>
    <name type="synonym">Violescent sea-whip</name>
    <dbReference type="NCBI Taxonomy" id="317549"/>
    <lineage>
        <taxon>Eukaryota</taxon>
        <taxon>Metazoa</taxon>
        <taxon>Cnidaria</taxon>
        <taxon>Anthozoa</taxon>
        <taxon>Octocorallia</taxon>
        <taxon>Malacalcyonacea</taxon>
        <taxon>Plexauridae</taxon>
        <taxon>Paramuricea</taxon>
    </lineage>
</organism>
<name>A0A7D9JIB2_PARCT</name>
<dbReference type="EMBL" id="CACRXK020016499">
    <property type="protein sequence ID" value="CAB4029920.1"/>
    <property type="molecule type" value="Genomic_DNA"/>
</dbReference>